<dbReference type="KEGG" id="acis:CBP35_10940"/>
<evidence type="ECO:0000313" key="1">
    <source>
        <dbReference type="EMBL" id="ART58798.1"/>
    </source>
</evidence>
<dbReference type="OrthoDB" id="8902705at2"/>
<name>A0A240TS48_9BURK</name>
<organism evidence="1 2">
    <name type="scientific">Acidovorax carolinensis</name>
    <dbReference type="NCBI Taxonomy" id="553814"/>
    <lineage>
        <taxon>Bacteria</taxon>
        <taxon>Pseudomonadati</taxon>
        <taxon>Pseudomonadota</taxon>
        <taxon>Betaproteobacteria</taxon>
        <taxon>Burkholderiales</taxon>
        <taxon>Comamonadaceae</taxon>
        <taxon>Acidovorax</taxon>
    </lineage>
</organism>
<dbReference type="EMBL" id="CP021366">
    <property type="protein sequence ID" value="ART58798.1"/>
    <property type="molecule type" value="Genomic_DNA"/>
</dbReference>
<dbReference type="KEGG" id="acip:CBP36_07990"/>
<keyword evidence="2" id="KW-1185">Reference proteome</keyword>
<accession>A0A240U2C9</accession>
<dbReference type="Proteomes" id="UP000194440">
    <property type="component" value="Chromosome"/>
</dbReference>
<dbReference type="AlphaFoldDB" id="A0A240TS48"/>
<dbReference type="KEGG" id="acin:CBP34_07320"/>
<proteinExistence type="predicted"/>
<accession>A0A240UBD0</accession>
<accession>A0A240TS48</accession>
<dbReference type="KEGG" id="acid:CBP33_07420"/>
<evidence type="ECO:0000313" key="2">
    <source>
        <dbReference type="Proteomes" id="UP000194440"/>
    </source>
</evidence>
<sequence>MMQIRYRWFRIQLPARARDLAAIVANCPFESAAAHGFARAPSGGASYRYLWRSRVVVTKLDAEGAPTYEQIDSVSFTDFAVVELGDLIFLRIENAGRNIRDLLNALETLAGMGFTAKPVTFDKERPSSVFNSVDSSKLIGLKVVGAVLADNLVARMEFVSNEGMVVESMEVLAGLKYKVELAVFELVLSGLRGQIAFAANGTVKISGQIAPKLISLVEKDLPLFI</sequence>
<gene>
    <name evidence="1" type="ORF">CBP36_07990</name>
</gene>
<protein>
    <submittedName>
        <fullName evidence="1">Uncharacterized protein</fullName>
    </submittedName>
</protein>
<reference evidence="1" key="1">
    <citation type="submission" date="2017-05" db="EMBL/GenBank/DDBJ databases">
        <title>Polyphasic characterization of four soil-derived phenanthrene-degrading Acidovorax strains and proposal of Acidovorax phenanthrenivorans sp. nov.</title>
        <authorList>
            <person name="Singleton D."/>
            <person name="Lee J."/>
            <person name="Dickey A.N."/>
            <person name="Stroud A."/>
            <person name="Scholl E.H."/>
            <person name="Wright F.A."/>
            <person name="Aitken M.D."/>
        </authorList>
    </citation>
    <scope>NUCLEOTIDE SEQUENCE</scope>
    <source>
        <strain evidence="1">P4</strain>
    </source>
</reference>